<keyword evidence="2" id="KW-0812">Transmembrane</keyword>
<keyword evidence="5" id="KW-0472">Membrane</keyword>
<dbReference type="PANTHER" id="PTHR46730:SF1">
    <property type="entry name" value="PLAT DOMAIN-CONTAINING PROTEIN"/>
    <property type="match status" value="1"/>
</dbReference>
<evidence type="ECO:0000259" key="6">
    <source>
        <dbReference type="PROSITE" id="PS50093"/>
    </source>
</evidence>
<dbReference type="Pfam" id="PF00801">
    <property type="entry name" value="PKD"/>
    <property type="match status" value="2"/>
</dbReference>
<evidence type="ECO:0000256" key="3">
    <source>
        <dbReference type="ARBA" id="ARBA00022737"/>
    </source>
</evidence>
<dbReference type="InterPro" id="IPR013783">
    <property type="entry name" value="Ig-like_fold"/>
</dbReference>
<dbReference type="Gene3D" id="2.60.40.10">
    <property type="entry name" value="Immunoglobulins"/>
    <property type="match status" value="2"/>
</dbReference>
<gene>
    <name evidence="7" type="ORF">TcWFU_005270</name>
</gene>
<evidence type="ECO:0000313" key="8">
    <source>
        <dbReference type="Proteomes" id="UP001651158"/>
    </source>
</evidence>
<evidence type="ECO:0000256" key="2">
    <source>
        <dbReference type="ARBA" id="ARBA00022692"/>
    </source>
</evidence>
<dbReference type="InterPro" id="IPR022409">
    <property type="entry name" value="PKD/Chitinase_dom"/>
</dbReference>
<dbReference type="Pfam" id="PF02010">
    <property type="entry name" value="REJ"/>
    <property type="match status" value="1"/>
</dbReference>
<feature type="domain" description="PKD" evidence="6">
    <location>
        <begin position="402"/>
        <end position="454"/>
    </location>
</feature>
<proteinExistence type="predicted"/>
<dbReference type="PROSITE" id="PS50093">
    <property type="entry name" value="PKD"/>
    <property type="match status" value="1"/>
</dbReference>
<keyword evidence="4" id="KW-1133">Transmembrane helix</keyword>
<dbReference type="SUPFAM" id="SSF49299">
    <property type="entry name" value="PKD domain"/>
    <property type="match status" value="1"/>
</dbReference>
<organism evidence="7 8">
    <name type="scientific">Taenia crassiceps</name>
    <dbReference type="NCBI Taxonomy" id="6207"/>
    <lineage>
        <taxon>Eukaryota</taxon>
        <taxon>Metazoa</taxon>
        <taxon>Spiralia</taxon>
        <taxon>Lophotrochozoa</taxon>
        <taxon>Platyhelminthes</taxon>
        <taxon>Cestoda</taxon>
        <taxon>Eucestoda</taxon>
        <taxon>Cyclophyllidea</taxon>
        <taxon>Taeniidae</taxon>
        <taxon>Taenia</taxon>
    </lineage>
</organism>
<evidence type="ECO:0000313" key="7">
    <source>
        <dbReference type="EMBL" id="KAL5106229.1"/>
    </source>
</evidence>
<evidence type="ECO:0000256" key="4">
    <source>
        <dbReference type="ARBA" id="ARBA00022989"/>
    </source>
</evidence>
<protein>
    <recommendedName>
        <fullName evidence="6">PKD domain-containing protein</fullName>
    </recommendedName>
</protein>
<keyword evidence="8" id="KW-1185">Reference proteome</keyword>
<name>A0ABR4Q991_9CEST</name>
<evidence type="ECO:0000256" key="1">
    <source>
        <dbReference type="ARBA" id="ARBA00004141"/>
    </source>
</evidence>
<accession>A0ABR4Q991</accession>
<dbReference type="SMART" id="SM00089">
    <property type="entry name" value="PKD"/>
    <property type="match status" value="2"/>
</dbReference>
<dbReference type="PANTHER" id="PTHR46730">
    <property type="entry name" value="POLYCYSTIN-1"/>
    <property type="match status" value="1"/>
</dbReference>
<comment type="caution">
    <text evidence="7">The sequence shown here is derived from an EMBL/GenBank/DDBJ whole genome shotgun (WGS) entry which is preliminary data.</text>
</comment>
<dbReference type="InterPro" id="IPR002859">
    <property type="entry name" value="PKD/REJ-like"/>
</dbReference>
<dbReference type="InterPro" id="IPR035986">
    <property type="entry name" value="PKD_dom_sf"/>
</dbReference>
<dbReference type="InterPro" id="IPR000601">
    <property type="entry name" value="PKD_dom"/>
</dbReference>
<dbReference type="Proteomes" id="UP001651158">
    <property type="component" value="Unassembled WGS sequence"/>
</dbReference>
<sequence>MAYTCSVTIGADLCMCGERPANMVDEVYNCSDGDIGIRCVPADGTLFLLQLAVTALRIAFNRTLQTEQIWFECPTQVLKGAFFECNLTAKVTDGFDGRVTWDQQFSHEFTFPTKNFDYIGTPSLYSGPSLPKCTLEGLVVTGTQAMYDGEVYEVCVKLRTPVKMQMFILRPTCAPGQKYDYFTDTCQPKTFEGTECTDQEVYNPLFRACVQRSVSDPEKVNKRGIKQDSPITSPSTPYTVVKSLIVDANFSDFQTFQLQKPFSVEIGDRIGILPANFEAIDCTRSTETAPADLVYFVSPSASIQEGMELSMLTRLNGKRYKISAAVAMASSSMLFKGRYETPGIKQVTATVYTDTHSTVPLSRDFERVINVVGPLKVPKLSRSIFMTGKREVLKLTVDQDGEVTYKWDFGDRSSVETTHMSEIRHVFQRTGSLSLSIEVENAFESARHTFYIKVYEAVSLGPLTAVLVGQALESQKPVDFVVRVATGSELTFRWFVDGKLNQETATPKTSITFDHAANYTIALNASNYITWQEVQTSVEVIAPMKGVALESDSIPAGVESRLTFVYCDGVPVSGEASIDSGAWRPVEIRPGFRSFHSSPVLFNDTGRHQVTIKLTSTQGNVQENFDFWVEKLPKAYLLQVKSRRVYLNDDIVLTSKITGECTGGTIKVTNDHNFKDIHFAGRNELIPARFTHNHGGYPTPGVYAFHGALLCAGRTFTDDEILFVMPSLGTYELQADQNRVVKNEEYYVRVNRTKGLTSPCLDVSIDWGDGSRQTLLNFYDEGTPVGHSYAKSGHYDIAATVEQENDVIKLNSLKVEVGTGILDFRCYVQPCRVCEVNSEFELVAVFSSEEAVNVTLHGTDLPAPLKQVVRLYTIEVSNSLFTKRCTLEVETQHRIHNFEAELEEASVRPPGDLVLHVRYTGVDETRPHGVRVSVNWANESFTTEAMSDSVNDLHLTHRMSKDGNLMLEIVVFNNVSSQRIPLHFNYFKPIISALVNTLIDELDSPGYGIGHECFTIDDSIRFESLSMGGAINTTNLVITKVDKGVTIFEKTYTSPSIVYKMTAEGKYKITANISNTINFYIVTKTICVQGEVRGMRLSLQTPNLHPRKVGEVRLSFVGLADRACVCVELGNGRRLAYPPVGGAKCGQCSDYPTASRTLVRKSLILLVVYDSQNVYKITASVGNTTAELHVTVASADCYLPRITLGSQGIANPNTPVWMRAEDRFTVIARSNGTTCSLFAPMVYKWEIFKLDYITAGRVKRLDLPQFPSASNLQVNIPRYLLEPGFFEAYLRGMMGDVEVYSAVSAFIAVAELTPIIRFEKNGEDIITVSQSITALCLSPAKYSFNPNIPNAEPGEGLEDWQLTCTRHTNNSDSAVTFCELPKISGMEMGDFCIDRSLLNFANVYHFQAKASNGRHIGVGNLQVAFVPGEVPSLQIAMIRPELGLNGYLEGITSVSKTTDLGVKGECTGKCEGAFLWTIERIHPDGTISSLTMEELNKASKEFDNVAFIVDSNFLTKWDNTFKLLVCFKYTSVLGSGTRVCKRFHLMDPPVLGVCHVDPAGEITKETIVCISCNGMDSDARPVLFRFQQKINGKLFTFATSSEPKYCGKVPYVTRDFELCVGVTDNVGSISERCFVSLYFKTETPYDIYAKLEGIFNGTDHELANSLTTSDPNEISVTVQSLSRIIKEGEKIASEGIYYTKILIILVVSGRSN</sequence>
<evidence type="ECO:0000256" key="5">
    <source>
        <dbReference type="ARBA" id="ARBA00023136"/>
    </source>
</evidence>
<reference evidence="7 8" key="1">
    <citation type="journal article" date="2022" name="Front. Cell. Infect. Microbiol.">
        <title>The Genomes of Two Strains of Taenia crassiceps the Animal Model for the Study of Human Cysticercosis.</title>
        <authorList>
            <person name="Bobes R.J."/>
            <person name="Estrada K."/>
            <person name="Rios-Valencia D.G."/>
            <person name="Calderon-Gallegos A."/>
            <person name="de la Torre P."/>
            <person name="Carrero J.C."/>
            <person name="Sanchez-Flores A."/>
            <person name="Laclette J.P."/>
        </authorList>
    </citation>
    <scope>NUCLEOTIDE SEQUENCE [LARGE SCALE GENOMIC DNA]</scope>
    <source>
        <strain evidence="7">WFUcys</strain>
    </source>
</reference>
<comment type="subcellular location">
    <subcellularLocation>
        <location evidence="1">Membrane</location>
        <topology evidence="1">Multi-pass membrane protein</topology>
    </subcellularLocation>
</comment>
<dbReference type="EMBL" id="JAKROA010000006">
    <property type="protein sequence ID" value="KAL5106229.1"/>
    <property type="molecule type" value="Genomic_DNA"/>
</dbReference>
<keyword evidence="3" id="KW-0677">Repeat</keyword>